<keyword evidence="3 7" id="KW-0479">Metal-binding</keyword>
<protein>
    <submittedName>
        <fullName evidence="9">Oligopeptidase A</fullName>
    </submittedName>
</protein>
<evidence type="ECO:0000256" key="2">
    <source>
        <dbReference type="ARBA" id="ARBA00022670"/>
    </source>
</evidence>
<accession>A0A5J5ENU3</accession>
<dbReference type="GO" id="GO:0005758">
    <property type="term" value="C:mitochondrial intermembrane space"/>
    <property type="evidence" value="ECO:0007669"/>
    <property type="project" value="TreeGrafter"/>
</dbReference>
<dbReference type="SUPFAM" id="SSF55486">
    <property type="entry name" value="Metalloproteases ('zincins'), catalytic domain"/>
    <property type="match status" value="1"/>
</dbReference>
<keyword evidence="2 7" id="KW-0645">Protease</keyword>
<dbReference type="EMBL" id="VXIS01000194">
    <property type="protein sequence ID" value="KAA8897739.1"/>
    <property type="molecule type" value="Genomic_DNA"/>
</dbReference>
<dbReference type="InParanoid" id="A0A5J5ENU3"/>
<evidence type="ECO:0000259" key="8">
    <source>
        <dbReference type="Pfam" id="PF01432"/>
    </source>
</evidence>
<keyword evidence="5 7" id="KW-0862">Zinc</keyword>
<dbReference type="GO" id="GO:0006508">
    <property type="term" value="P:proteolysis"/>
    <property type="evidence" value="ECO:0007669"/>
    <property type="project" value="UniProtKB-KW"/>
</dbReference>
<evidence type="ECO:0000313" key="10">
    <source>
        <dbReference type="Proteomes" id="UP000326924"/>
    </source>
</evidence>
<keyword evidence="10" id="KW-1185">Reference proteome</keyword>
<organism evidence="9 10">
    <name type="scientific">Sphaerosporella brunnea</name>
    <dbReference type="NCBI Taxonomy" id="1250544"/>
    <lineage>
        <taxon>Eukaryota</taxon>
        <taxon>Fungi</taxon>
        <taxon>Dikarya</taxon>
        <taxon>Ascomycota</taxon>
        <taxon>Pezizomycotina</taxon>
        <taxon>Pezizomycetes</taxon>
        <taxon>Pezizales</taxon>
        <taxon>Pyronemataceae</taxon>
        <taxon>Sphaerosporella</taxon>
    </lineage>
</organism>
<evidence type="ECO:0000256" key="3">
    <source>
        <dbReference type="ARBA" id="ARBA00022723"/>
    </source>
</evidence>
<dbReference type="Gene3D" id="1.10.1370.10">
    <property type="entry name" value="Neurolysin, domain 3"/>
    <property type="match status" value="1"/>
</dbReference>
<evidence type="ECO:0000256" key="7">
    <source>
        <dbReference type="RuleBase" id="RU003435"/>
    </source>
</evidence>
<dbReference type="PANTHER" id="PTHR11804:SF84">
    <property type="entry name" value="SACCHAROLYSIN"/>
    <property type="match status" value="1"/>
</dbReference>
<dbReference type="AlphaFoldDB" id="A0A5J5ENU3"/>
<evidence type="ECO:0000256" key="4">
    <source>
        <dbReference type="ARBA" id="ARBA00022801"/>
    </source>
</evidence>
<dbReference type="OrthoDB" id="534666at2759"/>
<dbReference type="Proteomes" id="UP000326924">
    <property type="component" value="Unassembled WGS sequence"/>
</dbReference>
<dbReference type="GO" id="GO:0004222">
    <property type="term" value="F:metalloendopeptidase activity"/>
    <property type="evidence" value="ECO:0007669"/>
    <property type="project" value="InterPro"/>
</dbReference>
<keyword evidence="6 7" id="KW-0482">Metalloprotease</keyword>
<feature type="domain" description="Peptidase M3A/M3B catalytic" evidence="8">
    <location>
        <begin position="3"/>
        <end position="73"/>
    </location>
</feature>
<name>A0A5J5ENU3_9PEZI</name>
<dbReference type="InterPro" id="IPR001567">
    <property type="entry name" value="Pept_M3A_M3B_dom"/>
</dbReference>
<comment type="caution">
    <text evidence="9">The sequence shown here is derived from an EMBL/GenBank/DDBJ whole genome shotgun (WGS) entry which is preliminary data.</text>
</comment>
<reference evidence="9 10" key="1">
    <citation type="submission" date="2019-09" db="EMBL/GenBank/DDBJ databases">
        <title>Draft genome of the ectomycorrhizal ascomycete Sphaerosporella brunnea.</title>
        <authorList>
            <consortium name="DOE Joint Genome Institute"/>
            <person name="Benucci G.M."/>
            <person name="Marozzi G."/>
            <person name="Antonielli L."/>
            <person name="Sanchez S."/>
            <person name="Marco P."/>
            <person name="Wang X."/>
            <person name="Falini L.B."/>
            <person name="Barry K."/>
            <person name="Haridas S."/>
            <person name="Lipzen A."/>
            <person name="Labutti K."/>
            <person name="Grigoriev I.V."/>
            <person name="Murat C."/>
            <person name="Martin F."/>
            <person name="Albertini E."/>
            <person name="Donnini D."/>
            <person name="Bonito G."/>
        </authorList>
    </citation>
    <scope>NUCLEOTIDE SEQUENCE [LARGE SCALE GENOMIC DNA]</scope>
    <source>
        <strain evidence="9 10">Sb_GMNB300</strain>
    </source>
</reference>
<evidence type="ECO:0000256" key="5">
    <source>
        <dbReference type="ARBA" id="ARBA00022833"/>
    </source>
</evidence>
<evidence type="ECO:0000256" key="1">
    <source>
        <dbReference type="ARBA" id="ARBA00006040"/>
    </source>
</evidence>
<comment type="cofactor">
    <cofactor evidence="7">
        <name>Zn(2+)</name>
        <dbReference type="ChEBI" id="CHEBI:29105"/>
    </cofactor>
    <text evidence="7">Binds 1 zinc ion.</text>
</comment>
<sequence length="81" mass="9527">MSGYDAEYYRYLWSQVFSTDMLHTTFKKSPMDGVTERRYRYTVLENSGSGEEMHSFKEFLGCEPNSDAFLENLYLAKREGN</sequence>
<dbReference type="InterPro" id="IPR045090">
    <property type="entry name" value="Pept_M3A_M3B"/>
</dbReference>
<gene>
    <name evidence="9" type="ORF">FN846DRAFT_910282</name>
</gene>
<keyword evidence="4 7" id="KW-0378">Hydrolase</keyword>
<evidence type="ECO:0000256" key="6">
    <source>
        <dbReference type="ARBA" id="ARBA00023049"/>
    </source>
</evidence>
<evidence type="ECO:0000313" key="9">
    <source>
        <dbReference type="EMBL" id="KAA8897739.1"/>
    </source>
</evidence>
<dbReference type="PANTHER" id="PTHR11804">
    <property type="entry name" value="PROTEASE M3 THIMET OLIGOPEPTIDASE-RELATED"/>
    <property type="match status" value="1"/>
</dbReference>
<dbReference type="GO" id="GO:0006518">
    <property type="term" value="P:peptide metabolic process"/>
    <property type="evidence" value="ECO:0007669"/>
    <property type="project" value="TreeGrafter"/>
</dbReference>
<comment type="similarity">
    <text evidence="1 7">Belongs to the peptidase M3 family.</text>
</comment>
<dbReference type="InterPro" id="IPR024077">
    <property type="entry name" value="Neurolysin/TOP_dom2"/>
</dbReference>
<dbReference type="GO" id="GO:0046872">
    <property type="term" value="F:metal ion binding"/>
    <property type="evidence" value="ECO:0007669"/>
    <property type="project" value="UniProtKB-UniRule"/>
</dbReference>
<proteinExistence type="inferred from homology"/>
<dbReference type="Pfam" id="PF01432">
    <property type="entry name" value="Peptidase_M3"/>
    <property type="match status" value="1"/>
</dbReference>